<sequence length="455" mass="51910">MKEGCCGGVSGEIFYQRLFLLLLFEKMTRILKVSIILFFSVVVAFNFTLKGEYFTRLAESFWSGKTYFLTQPDGSWLDTTPDRGNYYSPHGPFPAVFLLPFVLVSHLLGVRIYHGYIQPLLVILVFYLCYKVARKVKYEHEDSLFLAFAFCFSTVFLGSALWPGFIAHTLVTLLIFLLIYNGIQENPTLQGGDELNADMSSSLGIPRLSRWGGRHNSLNKVPEVLLGLFVGLLLLTRASSVGILVFPLMSILTNKGEGWIEKTKKVFLLCTPVILAFILFFAYNWIRFQNVFEFGYTNAINLAGSTKARDYGVLSLYHIPGNLYYFLLATPLPVFKDEISHVLTFPFVKADPWGMSIFVTSPIFGYLFLLSYKDKLSKILMLTISVIAFSIFLYYAIGSRQFGYRYALDFLPLLFFLLIKNYKNTFGKLSDGFKLLIFVSSLTNLYFFITAYFMN</sequence>
<feature type="transmembrane region" description="Helical" evidence="1">
    <location>
        <begin position="116"/>
        <end position="133"/>
    </location>
</feature>
<evidence type="ECO:0000313" key="2">
    <source>
        <dbReference type="EMBL" id="OGM34507.1"/>
    </source>
</evidence>
<evidence type="ECO:0008006" key="4">
    <source>
        <dbReference type="Google" id="ProtNLM"/>
    </source>
</evidence>
<feature type="transmembrane region" description="Helical" evidence="1">
    <location>
        <begin position="353"/>
        <end position="372"/>
    </location>
</feature>
<dbReference type="STRING" id="1802505.A3D01_03105"/>
<feature type="transmembrane region" description="Helical" evidence="1">
    <location>
        <begin position="435"/>
        <end position="454"/>
    </location>
</feature>
<organism evidence="2 3">
    <name type="scientific">Candidatus Woesebacteria bacterium RIFCSPHIGHO2_02_FULL_39_13</name>
    <dbReference type="NCBI Taxonomy" id="1802505"/>
    <lineage>
        <taxon>Bacteria</taxon>
        <taxon>Candidatus Woeseibacteriota</taxon>
    </lineage>
</organism>
<accession>A0A1F7Z4N4</accession>
<name>A0A1F7Z4N4_9BACT</name>
<feature type="transmembrane region" description="Helical" evidence="1">
    <location>
        <begin position="403"/>
        <end position="423"/>
    </location>
</feature>
<keyword evidence="1" id="KW-1133">Transmembrane helix</keyword>
<feature type="transmembrane region" description="Helical" evidence="1">
    <location>
        <begin position="266"/>
        <end position="286"/>
    </location>
</feature>
<proteinExistence type="predicted"/>
<feature type="transmembrane region" description="Helical" evidence="1">
    <location>
        <begin position="379"/>
        <end position="397"/>
    </location>
</feature>
<keyword evidence="1" id="KW-0472">Membrane</keyword>
<feature type="transmembrane region" description="Helical" evidence="1">
    <location>
        <begin position="224"/>
        <end position="246"/>
    </location>
</feature>
<dbReference type="Proteomes" id="UP000177169">
    <property type="component" value="Unassembled WGS sequence"/>
</dbReference>
<keyword evidence="1" id="KW-0812">Transmembrane</keyword>
<protein>
    <recommendedName>
        <fullName evidence="4">Glycosyltransferase RgtA/B/C/D-like domain-containing protein</fullName>
    </recommendedName>
</protein>
<feature type="transmembrane region" description="Helical" evidence="1">
    <location>
        <begin position="145"/>
        <end position="178"/>
    </location>
</feature>
<dbReference type="EMBL" id="MGGR01000005">
    <property type="protein sequence ID" value="OGM34507.1"/>
    <property type="molecule type" value="Genomic_DNA"/>
</dbReference>
<comment type="caution">
    <text evidence="2">The sequence shown here is derived from an EMBL/GenBank/DDBJ whole genome shotgun (WGS) entry which is preliminary data.</text>
</comment>
<evidence type="ECO:0000313" key="3">
    <source>
        <dbReference type="Proteomes" id="UP000177169"/>
    </source>
</evidence>
<feature type="transmembrane region" description="Helical" evidence="1">
    <location>
        <begin position="30"/>
        <end position="49"/>
    </location>
</feature>
<evidence type="ECO:0000256" key="1">
    <source>
        <dbReference type="SAM" id="Phobius"/>
    </source>
</evidence>
<dbReference type="AlphaFoldDB" id="A0A1F7Z4N4"/>
<reference evidence="2 3" key="1">
    <citation type="journal article" date="2016" name="Nat. Commun.">
        <title>Thousands of microbial genomes shed light on interconnected biogeochemical processes in an aquifer system.</title>
        <authorList>
            <person name="Anantharaman K."/>
            <person name="Brown C.T."/>
            <person name="Hug L.A."/>
            <person name="Sharon I."/>
            <person name="Castelle C.J."/>
            <person name="Probst A.J."/>
            <person name="Thomas B.C."/>
            <person name="Singh A."/>
            <person name="Wilkins M.J."/>
            <person name="Karaoz U."/>
            <person name="Brodie E.L."/>
            <person name="Williams K.H."/>
            <person name="Hubbard S.S."/>
            <person name="Banfield J.F."/>
        </authorList>
    </citation>
    <scope>NUCLEOTIDE SEQUENCE [LARGE SCALE GENOMIC DNA]</scope>
</reference>
<feature type="transmembrane region" description="Helical" evidence="1">
    <location>
        <begin position="93"/>
        <end position="110"/>
    </location>
</feature>
<gene>
    <name evidence="2" type="ORF">A3D01_03105</name>
</gene>